<evidence type="ECO:0000313" key="1">
    <source>
        <dbReference type="EMBL" id="PWC19441.1"/>
    </source>
</evidence>
<dbReference type="PIRSF" id="PIRSF020565">
    <property type="entry name" value="3Ho_Ac_ACP_DH_prd"/>
    <property type="match status" value="1"/>
</dbReference>
<dbReference type="InterPro" id="IPR029069">
    <property type="entry name" value="HotDog_dom_sf"/>
</dbReference>
<dbReference type="RefSeq" id="WP_136164519.1">
    <property type="nucleotide sequence ID" value="NZ_KZ819071.1"/>
</dbReference>
<dbReference type="CDD" id="cd01289">
    <property type="entry name" value="FabA_like"/>
    <property type="match status" value="1"/>
</dbReference>
<dbReference type="Proteomes" id="UP000296159">
    <property type="component" value="Unassembled WGS sequence"/>
</dbReference>
<evidence type="ECO:0000313" key="2">
    <source>
        <dbReference type="Proteomes" id="UP000296159"/>
    </source>
</evidence>
<sequence length="158" mass="17633">MADYLPAASYLPHESPMVLVDEVIHVDNEHALCRVAVSRDGILAPFLDSEGHLPAWFGIEIIAQTIGVWAGWHARHNHDQKPRPGMLLGGRGYRCRQAFFPAASQLDVSVTLLMRDEKIGCFDGEIRINGEKYASGRLNTYQPDDHELKQLLAQGKES</sequence>
<dbReference type="InterPro" id="IPR016776">
    <property type="entry name" value="ApeP-like_dehydratase"/>
</dbReference>
<dbReference type="SUPFAM" id="SSF54637">
    <property type="entry name" value="Thioesterase/thiol ester dehydrase-isomerase"/>
    <property type="match status" value="1"/>
</dbReference>
<dbReference type="Pfam" id="PF22817">
    <property type="entry name" value="ApeP-like"/>
    <property type="match status" value="1"/>
</dbReference>
<gene>
    <name evidence="1" type="ORF">DDT56_00220</name>
</gene>
<dbReference type="Gene3D" id="3.10.129.10">
    <property type="entry name" value="Hotdog Thioesterase"/>
    <property type="match status" value="1"/>
</dbReference>
<accession>A0A2U1UCP3</accession>
<reference evidence="1 2" key="1">
    <citation type="submission" date="2018-04" db="EMBL/GenBank/DDBJ databases">
        <title>Brenneria corticis sp.nov.</title>
        <authorList>
            <person name="Li Y."/>
        </authorList>
    </citation>
    <scope>NUCLEOTIDE SEQUENCE [LARGE SCALE GENOMIC DNA]</scope>
    <source>
        <strain evidence="1 2">CFCC 11842</strain>
    </source>
</reference>
<name>A0A2U1UCP3_9GAMM</name>
<proteinExistence type="predicted"/>
<comment type="caution">
    <text evidence="1">The sequence shown here is derived from an EMBL/GenBank/DDBJ whole genome shotgun (WGS) entry which is preliminary data.</text>
</comment>
<dbReference type="AlphaFoldDB" id="A0A2U1UCP3"/>
<protein>
    <submittedName>
        <fullName evidence="1">3-hydroxy-fatty acyl-ACP dehydratase</fullName>
    </submittedName>
</protein>
<keyword evidence="2" id="KW-1185">Reference proteome</keyword>
<dbReference type="EMBL" id="QDKH01000001">
    <property type="protein sequence ID" value="PWC19441.1"/>
    <property type="molecule type" value="Genomic_DNA"/>
</dbReference>
<organism evidence="1 2">
    <name type="scientific">Brenneria corticis</name>
    <dbReference type="NCBI Taxonomy" id="2173106"/>
    <lineage>
        <taxon>Bacteria</taxon>
        <taxon>Pseudomonadati</taxon>
        <taxon>Pseudomonadota</taxon>
        <taxon>Gammaproteobacteria</taxon>
        <taxon>Enterobacterales</taxon>
        <taxon>Pectobacteriaceae</taxon>
        <taxon>Brenneria</taxon>
    </lineage>
</organism>